<dbReference type="PROSITE" id="PS00059">
    <property type="entry name" value="ADH_ZINC"/>
    <property type="match status" value="1"/>
</dbReference>
<dbReference type="SUPFAM" id="SSF50129">
    <property type="entry name" value="GroES-like"/>
    <property type="match status" value="1"/>
</dbReference>
<feature type="domain" description="Enoyl reductase (ER)" evidence="6">
    <location>
        <begin position="13"/>
        <end position="344"/>
    </location>
</feature>
<dbReference type="FunFam" id="3.40.50.720:FF:000022">
    <property type="entry name" value="Cinnamyl alcohol dehydrogenase"/>
    <property type="match status" value="1"/>
</dbReference>
<dbReference type="InterPro" id="IPR020843">
    <property type="entry name" value="ER"/>
</dbReference>
<reference evidence="7 8" key="1">
    <citation type="submission" date="2019-08" db="EMBL/GenBank/DDBJ databases">
        <title>Genome sequence of Gelidibacter salicanalis IC162T.</title>
        <authorList>
            <person name="Bowman J.P."/>
        </authorList>
    </citation>
    <scope>NUCLEOTIDE SEQUENCE [LARGE SCALE GENOMIC DNA]</scope>
    <source>
        <strain evidence="7 8">IC162</strain>
    </source>
</reference>
<dbReference type="InterPro" id="IPR036291">
    <property type="entry name" value="NAD(P)-bd_dom_sf"/>
</dbReference>
<dbReference type="InterPro" id="IPR047109">
    <property type="entry name" value="CAD-like"/>
</dbReference>
<dbReference type="SUPFAM" id="SSF51735">
    <property type="entry name" value="NAD(P)-binding Rossmann-fold domains"/>
    <property type="match status" value="1"/>
</dbReference>
<evidence type="ECO:0000256" key="1">
    <source>
        <dbReference type="ARBA" id="ARBA00001947"/>
    </source>
</evidence>
<keyword evidence="8" id="KW-1185">Reference proteome</keyword>
<dbReference type="PANTHER" id="PTHR42683">
    <property type="entry name" value="ALDEHYDE REDUCTASE"/>
    <property type="match status" value="1"/>
</dbReference>
<dbReference type="Gene3D" id="3.40.50.720">
    <property type="entry name" value="NAD(P)-binding Rossmann-like Domain"/>
    <property type="match status" value="1"/>
</dbReference>
<organism evidence="7 8">
    <name type="scientific">Gelidibacter salicanalis</name>
    <dbReference type="NCBI Taxonomy" id="291193"/>
    <lineage>
        <taxon>Bacteria</taxon>
        <taxon>Pseudomonadati</taxon>
        <taxon>Bacteroidota</taxon>
        <taxon>Flavobacteriia</taxon>
        <taxon>Flavobacteriales</taxon>
        <taxon>Flavobacteriaceae</taxon>
        <taxon>Gelidibacter</taxon>
    </lineage>
</organism>
<keyword evidence="2 5" id="KW-0479">Metal-binding</keyword>
<dbReference type="InterPro" id="IPR029752">
    <property type="entry name" value="D-isomer_DH_CS1"/>
</dbReference>
<comment type="caution">
    <text evidence="7">The sequence shown here is derived from an EMBL/GenBank/DDBJ whole genome shotgun (WGS) entry which is preliminary data.</text>
</comment>
<dbReference type="OrthoDB" id="9806940at2"/>
<evidence type="ECO:0000259" key="6">
    <source>
        <dbReference type="SMART" id="SM00829"/>
    </source>
</evidence>
<dbReference type="Pfam" id="PF00107">
    <property type="entry name" value="ADH_zinc_N"/>
    <property type="match status" value="1"/>
</dbReference>
<dbReference type="Proteomes" id="UP000321734">
    <property type="component" value="Unassembled WGS sequence"/>
</dbReference>
<dbReference type="GO" id="GO:0008106">
    <property type="term" value="F:alcohol dehydrogenase (NADP+) activity"/>
    <property type="evidence" value="ECO:0007669"/>
    <property type="project" value="UniProtKB-ARBA"/>
</dbReference>
<sequence length="351" mass="38217">MMKTTIKAYGAADSKADLKPMDIERRTCGDDDVKIDITYCGVCHSDIHTVRNDWKNSKYPVVPGHEIIGRVTKVGKNVTKFRKDDLVGVGCMVDSCQQCSACKEDLEQFCEKGMVGTYNGRDVHLGGHTFGGYSTAVVVNKEFVLRIPENIDPKGAAPLLCAGITTWSPLRAWKVKKGDKVGVIGLGGLGHMGVKFANALGAHVVMITTSPDKAKDAKALGAHEVLISKNAEDMKAHRNSFDFILNTIPVGHEMDPYIGLLKRDATMVLVGAVEPLKPFHGGGLIGGRKRIAGSLIGGIKETQEMLDFCGEHNIVSDIEVIDMKDINDAYERIIDADVKYRFVIDMASLKN</sequence>
<evidence type="ECO:0000256" key="2">
    <source>
        <dbReference type="ARBA" id="ARBA00022723"/>
    </source>
</evidence>
<proteinExistence type="inferred from homology"/>
<keyword evidence="4" id="KW-0560">Oxidoreductase</keyword>
<protein>
    <submittedName>
        <fullName evidence="7">NAD(P)-dependent alcohol dehydrogenase</fullName>
    </submittedName>
</protein>
<evidence type="ECO:0000256" key="3">
    <source>
        <dbReference type="ARBA" id="ARBA00022833"/>
    </source>
</evidence>
<comment type="cofactor">
    <cofactor evidence="1 5">
        <name>Zn(2+)</name>
        <dbReference type="ChEBI" id="CHEBI:29105"/>
    </cofactor>
</comment>
<dbReference type="CDD" id="cd05283">
    <property type="entry name" value="CAD1"/>
    <property type="match status" value="1"/>
</dbReference>
<accession>A0A5C7ABP1</accession>
<evidence type="ECO:0000313" key="8">
    <source>
        <dbReference type="Proteomes" id="UP000321734"/>
    </source>
</evidence>
<dbReference type="Pfam" id="PF08240">
    <property type="entry name" value="ADH_N"/>
    <property type="match status" value="1"/>
</dbReference>
<comment type="similarity">
    <text evidence="5">Belongs to the zinc-containing alcohol dehydrogenase family.</text>
</comment>
<evidence type="ECO:0000313" key="7">
    <source>
        <dbReference type="EMBL" id="TXE05657.1"/>
    </source>
</evidence>
<name>A0A5C7ABP1_9FLAO</name>
<dbReference type="InterPro" id="IPR011032">
    <property type="entry name" value="GroES-like_sf"/>
</dbReference>
<evidence type="ECO:0000256" key="5">
    <source>
        <dbReference type="RuleBase" id="RU361277"/>
    </source>
</evidence>
<evidence type="ECO:0000256" key="4">
    <source>
        <dbReference type="ARBA" id="ARBA00023002"/>
    </source>
</evidence>
<keyword evidence="3 5" id="KW-0862">Zinc</keyword>
<gene>
    <name evidence="7" type="ORF">ES711_15245</name>
</gene>
<dbReference type="InterPro" id="IPR013149">
    <property type="entry name" value="ADH-like_C"/>
</dbReference>
<dbReference type="InterPro" id="IPR002328">
    <property type="entry name" value="ADH_Zn_CS"/>
</dbReference>
<dbReference type="EMBL" id="VORX01000010">
    <property type="protein sequence ID" value="TXE05657.1"/>
    <property type="molecule type" value="Genomic_DNA"/>
</dbReference>
<dbReference type="GO" id="GO:0008270">
    <property type="term" value="F:zinc ion binding"/>
    <property type="evidence" value="ECO:0007669"/>
    <property type="project" value="InterPro"/>
</dbReference>
<dbReference type="AlphaFoldDB" id="A0A5C7ABP1"/>
<dbReference type="InterPro" id="IPR013154">
    <property type="entry name" value="ADH-like_N"/>
</dbReference>
<dbReference type="SMART" id="SM00829">
    <property type="entry name" value="PKS_ER"/>
    <property type="match status" value="1"/>
</dbReference>
<dbReference type="Gene3D" id="3.90.180.10">
    <property type="entry name" value="Medium-chain alcohol dehydrogenases, catalytic domain"/>
    <property type="match status" value="1"/>
</dbReference>
<dbReference type="PROSITE" id="PS00065">
    <property type="entry name" value="D_2_HYDROXYACID_DH_1"/>
    <property type="match status" value="1"/>
</dbReference>